<dbReference type="RefSeq" id="XP_004034475.1">
    <property type="nucleotide sequence ID" value="XM_004034427.1"/>
</dbReference>
<proteinExistence type="inferred from homology"/>
<dbReference type="SUPFAM" id="SSF56601">
    <property type="entry name" value="beta-lactamase/transpeptidase-like"/>
    <property type="match status" value="1"/>
</dbReference>
<dbReference type="EMBL" id="GL983925">
    <property type="protein sequence ID" value="EGR30989.1"/>
    <property type="molecule type" value="Genomic_DNA"/>
</dbReference>
<dbReference type="Proteomes" id="UP000008983">
    <property type="component" value="Unassembled WGS sequence"/>
</dbReference>
<reference evidence="8 9" key="1">
    <citation type="submission" date="2011-07" db="EMBL/GenBank/DDBJ databases">
        <authorList>
            <person name="Coyne R."/>
            <person name="Brami D."/>
            <person name="Johnson J."/>
            <person name="Hostetler J."/>
            <person name="Hannick L."/>
            <person name="Clark T."/>
            <person name="Cassidy-Hanley D."/>
            <person name="Inman J."/>
        </authorList>
    </citation>
    <scope>NUCLEOTIDE SEQUENCE [LARGE SCALE GENOMIC DNA]</scope>
    <source>
        <strain evidence="8 9">G5</strain>
    </source>
</reference>
<dbReference type="OMA" id="EYAIQIG"/>
<evidence type="ECO:0000256" key="6">
    <source>
        <dbReference type="ARBA" id="ARBA00023316"/>
    </source>
</evidence>
<dbReference type="InParanoid" id="G0QUY4"/>
<keyword evidence="9" id="KW-1185">Reference proteome</keyword>
<sequence>MASITKIMTCLVSLRLLKKYNFNSKKLYFSVSNQASTSTGTTANLKYNEWYTVNDLLYGLMLPSGNDCAISLAENFGCILYFAKQGQFKMLEGIDSVDVLDDYYVGTYVQLFVKEMNNIAQEFKLKSTKFTNPHGLSDKMNRSTCNDLAFITQKALQQHEFRKIVQAKYHVAYYKKLSIQNQQEYKNEWVNTNKLLDKGNYFGVKTGITNSAGSCLSSLYCDYIKEINQDVNIIIVVLGSFKADGRFDDTESIVEWYIKQLKDGSI</sequence>
<dbReference type="GO" id="GO:0071555">
    <property type="term" value="P:cell wall organization"/>
    <property type="evidence" value="ECO:0007669"/>
    <property type="project" value="UniProtKB-KW"/>
</dbReference>
<evidence type="ECO:0000256" key="4">
    <source>
        <dbReference type="ARBA" id="ARBA00022960"/>
    </source>
</evidence>
<evidence type="ECO:0000256" key="1">
    <source>
        <dbReference type="ARBA" id="ARBA00007164"/>
    </source>
</evidence>
<evidence type="ECO:0000313" key="8">
    <source>
        <dbReference type="EMBL" id="EGR30989.1"/>
    </source>
</evidence>
<keyword evidence="2" id="KW-0732">Signal</keyword>
<accession>G0QUY4</accession>
<dbReference type="GeneID" id="14907114"/>
<keyword evidence="4" id="KW-0133">Cell shape</keyword>
<dbReference type="Gene3D" id="3.40.710.10">
    <property type="entry name" value="DD-peptidase/beta-lactamase superfamily"/>
    <property type="match status" value="1"/>
</dbReference>
<dbReference type="InterPro" id="IPR001967">
    <property type="entry name" value="Peptidase_S11_N"/>
</dbReference>
<evidence type="ECO:0000256" key="2">
    <source>
        <dbReference type="ARBA" id="ARBA00022729"/>
    </source>
</evidence>
<feature type="domain" description="Peptidase S11 D-alanyl-D-alanine carboxypeptidase A N-terminal" evidence="7">
    <location>
        <begin position="2"/>
        <end position="76"/>
    </location>
</feature>
<dbReference type="InterPro" id="IPR012338">
    <property type="entry name" value="Beta-lactam/transpept-like"/>
</dbReference>
<dbReference type="OrthoDB" id="10254188at2759"/>
<gene>
    <name evidence="8" type="ORF">IMG5_120050</name>
</gene>
<dbReference type="PANTHER" id="PTHR21581">
    <property type="entry name" value="D-ALANYL-D-ALANINE CARBOXYPEPTIDASE"/>
    <property type="match status" value="1"/>
</dbReference>
<dbReference type="GO" id="GO:0006508">
    <property type="term" value="P:proteolysis"/>
    <property type="evidence" value="ECO:0007669"/>
    <property type="project" value="InterPro"/>
</dbReference>
<dbReference type="PANTHER" id="PTHR21581:SF6">
    <property type="entry name" value="TRAFFICKING PROTEIN PARTICLE COMPLEX SUBUNIT 12"/>
    <property type="match status" value="1"/>
</dbReference>
<dbReference type="eggNOG" id="ENOG502R2EW">
    <property type="taxonomic scope" value="Eukaryota"/>
</dbReference>
<dbReference type="AlphaFoldDB" id="G0QUY4"/>
<comment type="similarity">
    <text evidence="1">Belongs to the peptidase S11 family.</text>
</comment>
<dbReference type="GO" id="GO:0009002">
    <property type="term" value="F:serine-type D-Ala-D-Ala carboxypeptidase activity"/>
    <property type="evidence" value="ECO:0007669"/>
    <property type="project" value="InterPro"/>
</dbReference>
<dbReference type="PRINTS" id="PR00725">
    <property type="entry name" value="DADACBPTASE1"/>
</dbReference>
<dbReference type="GO" id="GO:0008360">
    <property type="term" value="P:regulation of cell shape"/>
    <property type="evidence" value="ECO:0007669"/>
    <property type="project" value="UniProtKB-KW"/>
</dbReference>
<evidence type="ECO:0000259" key="7">
    <source>
        <dbReference type="Pfam" id="PF00768"/>
    </source>
</evidence>
<evidence type="ECO:0000313" key="9">
    <source>
        <dbReference type="Proteomes" id="UP000008983"/>
    </source>
</evidence>
<dbReference type="Pfam" id="PF00768">
    <property type="entry name" value="Peptidase_S11"/>
    <property type="match status" value="2"/>
</dbReference>
<dbReference type="STRING" id="857967.G0QUY4"/>
<protein>
    <recommendedName>
        <fullName evidence="7">Peptidase S11 D-alanyl-D-alanine carboxypeptidase A N-terminal domain-containing protein</fullName>
    </recommendedName>
</protein>
<keyword evidence="6" id="KW-0961">Cell wall biogenesis/degradation</keyword>
<name>G0QUY4_ICHMU</name>
<keyword evidence="5" id="KW-0573">Peptidoglycan synthesis</keyword>
<dbReference type="InterPro" id="IPR018044">
    <property type="entry name" value="Peptidase_S11"/>
</dbReference>
<keyword evidence="3" id="KW-0378">Hydrolase</keyword>
<organism evidence="8 9">
    <name type="scientific">Ichthyophthirius multifiliis</name>
    <name type="common">White spot disease agent</name>
    <name type="synonym">Ich</name>
    <dbReference type="NCBI Taxonomy" id="5932"/>
    <lineage>
        <taxon>Eukaryota</taxon>
        <taxon>Sar</taxon>
        <taxon>Alveolata</taxon>
        <taxon>Ciliophora</taxon>
        <taxon>Intramacronucleata</taxon>
        <taxon>Oligohymenophorea</taxon>
        <taxon>Hymenostomatida</taxon>
        <taxon>Ophryoglenina</taxon>
        <taxon>Ichthyophthirius</taxon>
    </lineage>
</organism>
<feature type="domain" description="Peptidase S11 D-alanyl-D-alanine carboxypeptidase A N-terminal" evidence="7">
    <location>
        <begin position="102"/>
        <end position="240"/>
    </location>
</feature>
<evidence type="ECO:0000256" key="3">
    <source>
        <dbReference type="ARBA" id="ARBA00022801"/>
    </source>
</evidence>
<evidence type="ECO:0000256" key="5">
    <source>
        <dbReference type="ARBA" id="ARBA00022984"/>
    </source>
</evidence>